<evidence type="ECO:0000259" key="6">
    <source>
        <dbReference type="PROSITE" id="PS50123"/>
    </source>
</evidence>
<dbReference type="PROSITE" id="PS50123">
    <property type="entry name" value="CHER"/>
    <property type="match status" value="1"/>
</dbReference>
<organism evidence="7 8">
    <name type="scientific">Bremerella cremea</name>
    <dbReference type="NCBI Taxonomy" id="1031537"/>
    <lineage>
        <taxon>Bacteria</taxon>
        <taxon>Pseudomonadati</taxon>
        <taxon>Planctomycetota</taxon>
        <taxon>Planctomycetia</taxon>
        <taxon>Pirellulales</taxon>
        <taxon>Pirellulaceae</taxon>
        <taxon>Bremerella</taxon>
    </lineage>
</organism>
<dbReference type="Gene3D" id="1.10.155.10">
    <property type="entry name" value="Chemotaxis receptor methyltransferase CheR, N-terminal domain"/>
    <property type="match status" value="1"/>
</dbReference>
<dbReference type="InterPro" id="IPR029063">
    <property type="entry name" value="SAM-dependent_MTases_sf"/>
</dbReference>
<dbReference type="GO" id="GO:0008983">
    <property type="term" value="F:protein-glutamate O-methyltransferase activity"/>
    <property type="evidence" value="ECO:0007669"/>
    <property type="project" value="UniProtKB-EC"/>
</dbReference>
<evidence type="ECO:0000256" key="5">
    <source>
        <dbReference type="ARBA" id="ARBA00022691"/>
    </source>
</evidence>
<dbReference type="InterPro" id="IPR050903">
    <property type="entry name" value="Bact_Chemotaxis_MeTrfase"/>
</dbReference>
<feature type="domain" description="CheR-type methyltransferase" evidence="6">
    <location>
        <begin position="1"/>
        <end position="254"/>
    </location>
</feature>
<dbReference type="InterPro" id="IPR036804">
    <property type="entry name" value="CheR_N_sf"/>
</dbReference>
<dbReference type="RefSeq" id="WP_114368803.1">
    <property type="nucleotide sequence ID" value="NZ_QPEX01000019.1"/>
</dbReference>
<dbReference type="PRINTS" id="PR00996">
    <property type="entry name" value="CHERMTFRASE"/>
</dbReference>
<evidence type="ECO:0000313" key="8">
    <source>
        <dbReference type="Proteomes" id="UP000253562"/>
    </source>
</evidence>
<comment type="catalytic activity">
    <reaction evidence="1">
        <text>L-glutamyl-[protein] + S-adenosyl-L-methionine = [protein]-L-glutamate 5-O-methyl ester + S-adenosyl-L-homocysteine</text>
        <dbReference type="Rhea" id="RHEA:24452"/>
        <dbReference type="Rhea" id="RHEA-COMP:10208"/>
        <dbReference type="Rhea" id="RHEA-COMP:10311"/>
        <dbReference type="ChEBI" id="CHEBI:29973"/>
        <dbReference type="ChEBI" id="CHEBI:57856"/>
        <dbReference type="ChEBI" id="CHEBI:59789"/>
        <dbReference type="ChEBI" id="CHEBI:82795"/>
        <dbReference type="EC" id="2.1.1.80"/>
    </reaction>
</comment>
<dbReference type="InterPro" id="IPR022641">
    <property type="entry name" value="CheR_N"/>
</dbReference>
<dbReference type="Proteomes" id="UP000253562">
    <property type="component" value="Unassembled WGS sequence"/>
</dbReference>
<comment type="caution">
    <text evidence="7">The sequence shown here is derived from an EMBL/GenBank/DDBJ whole genome shotgun (WGS) entry which is preliminary data.</text>
</comment>
<evidence type="ECO:0000256" key="2">
    <source>
        <dbReference type="ARBA" id="ARBA00012534"/>
    </source>
</evidence>
<keyword evidence="3 7" id="KW-0489">Methyltransferase</keyword>
<proteinExistence type="predicted"/>
<dbReference type="Gene3D" id="3.40.50.150">
    <property type="entry name" value="Vaccinia Virus protein VP39"/>
    <property type="match status" value="1"/>
</dbReference>
<dbReference type="EMBL" id="QPEX01000019">
    <property type="protein sequence ID" value="RCS50657.1"/>
    <property type="molecule type" value="Genomic_DNA"/>
</dbReference>
<dbReference type="EC" id="2.1.1.80" evidence="2"/>
<evidence type="ECO:0000256" key="4">
    <source>
        <dbReference type="ARBA" id="ARBA00022679"/>
    </source>
</evidence>
<name>A0A368KSD4_9BACT</name>
<dbReference type="SMART" id="SM00138">
    <property type="entry name" value="MeTrc"/>
    <property type="match status" value="1"/>
</dbReference>
<dbReference type="OrthoDB" id="288469at2"/>
<dbReference type="SUPFAM" id="SSF47757">
    <property type="entry name" value="Chemotaxis receptor methyltransferase CheR, N-terminal domain"/>
    <property type="match status" value="1"/>
</dbReference>
<dbReference type="Pfam" id="PF03705">
    <property type="entry name" value="CheR_N"/>
    <property type="match status" value="1"/>
</dbReference>
<dbReference type="GO" id="GO:0032259">
    <property type="term" value="P:methylation"/>
    <property type="evidence" value="ECO:0007669"/>
    <property type="project" value="UniProtKB-KW"/>
</dbReference>
<evidence type="ECO:0000256" key="1">
    <source>
        <dbReference type="ARBA" id="ARBA00001541"/>
    </source>
</evidence>
<dbReference type="PANTHER" id="PTHR24422:SF21">
    <property type="entry name" value="CHEMOTAXIS PROTEIN METHYLTRANSFERASE 1"/>
    <property type="match status" value="1"/>
</dbReference>
<dbReference type="SUPFAM" id="SSF53335">
    <property type="entry name" value="S-adenosyl-L-methionine-dependent methyltransferases"/>
    <property type="match status" value="1"/>
</dbReference>
<evidence type="ECO:0000256" key="3">
    <source>
        <dbReference type="ARBA" id="ARBA00022603"/>
    </source>
</evidence>
<protein>
    <recommendedName>
        <fullName evidence="2">protein-glutamate O-methyltransferase</fullName>
        <ecNumber evidence="2">2.1.1.80</ecNumber>
    </recommendedName>
</protein>
<gene>
    <name evidence="7" type="ORF">DTL42_11190</name>
</gene>
<dbReference type="InterPro" id="IPR022642">
    <property type="entry name" value="CheR_C"/>
</dbReference>
<sequence length="287" mass="32698">MSLTIGDIDAVCNLVNDLCGICLDSSKSYLIESRLGQIVEKHGCKDYAELVKKVRLGVDSQLTNQFVDAITTNETLFFRDKYLFEAFQYKALPELIDARGKTAFPTRVRIWSAACSTGQEPYSLAMTIAEMIPDVHRWDIQITATDISDAAISKASRGVYAKHEIERGVSQERLKRFFYPEGDGWRIRDEIRGMVSFNRKNLLEPLGQTARYDMVFCRNVAIYFTREVRQDLFRRIAQTMVSDGYLFVGAQEFLADVGPNFTPHQHCRSSFYRPNLTAPVPHALVRS</sequence>
<accession>A0A368KSD4</accession>
<keyword evidence="4 7" id="KW-0808">Transferase</keyword>
<keyword evidence="5" id="KW-0949">S-adenosyl-L-methionine</keyword>
<dbReference type="PANTHER" id="PTHR24422">
    <property type="entry name" value="CHEMOTAXIS PROTEIN METHYLTRANSFERASE"/>
    <property type="match status" value="1"/>
</dbReference>
<reference evidence="7 8" key="1">
    <citation type="submission" date="2018-07" db="EMBL/GenBank/DDBJ databases">
        <title>Comparative genomes isolates from brazilian mangrove.</title>
        <authorList>
            <person name="De Araujo J.E."/>
            <person name="Taketani R.G."/>
            <person name="Silva M.C.P."/>
            <person name="Lourenco M.V."/>
            <person name="Oliveira V.M."/>
            <person name="Andreote F.D."/>
        </authorList>
    </citation>
    <scope>NUCLEOTIDE SEQUENCE [LARGE SCALE GENOMIC DNA]</scope>
    <source>
        <strain evidence="7 8">HEX PRIS-MGV</strain>
    </source>
</reference>
<dbReference type="Pfam" id="PF01739">
    <property type="entry name" value="CheR"/>
    <property type="match status" value="1"/>
</dbReference>
<dbReference type="AlphaFoldDB" id="A0A368KSD4"/>
<evidence type="ECO:0000313" key="7">
    <source>
        <dbReference type="EMBL" id="RCS50657.1"/>
    </source>
</evidence>
<dbReference type="InterPro" id="IPR000780">
    <property type="entry name" value="CheR_MeTrfase"/>
</dbReference>